<keyword evidence="9 10" id="KW-0472">Membrane</keyword>
<keyword evidence="3 11" id="KW-0813">Transport</keyword>
<dbReference type="GO" id="GO:0031966">
    <property type="term" value="C:mitochondrial membrane"/>
    <property type="evidence" value="ECO:0007669"/>
    <property type="project" value="UniProtKB-SubCell"/>
</dbReference>
<keyword evidence="6" id="KW-0999">Mitochondrion inner membrane</keyword>
<organism evidence="13">
    <name type="scientific">Pyricularia oryzae (strain Y34)</name>
    <name type="common">Rice blast fungus</name>
    <name type="synonym">Magnaporthe oryzae</name>
    <dbReference type="NCBI Taxonomy" id="1143189"/>
    <lineage>
        <taxon>Eukaryota</taxon>
        <taxon>Fungi</taxon>
        <taxon>Dikarya</taxon>
        <taxon>Ascomycota</taxon>
        <taxon>Pezizomycotina</taxon>
        <taxon>Sordariomycetes</taxon>
        <taxon>Sordariomycetidae</taxon>
        <taxon>Magnaporthales</taxon>
        <taxon>Pyriculariaceae</taxon>
        <taxon>Pyricularia</taxon>
    </lineage>
</organism>
<keyword evidence="8" id="KW-0496">Mitochondrion</keyword>
<evidence type="ECO:0000313" key="13">
    <source>
        <dbReference type="EMBL" id="ELQ43031.1"/>
    </source>
</evidence>
<reference evidence="13" key="1">
    <citation type="journal article" date="2012" name="PLoS Genet.">
        <title>Comparative analysis of the genomes of two field isolates of the rice blast fungus Magnaporthe oryzae.</title>
        <authorList>
            <person name="Xue M."/>
            <person name="Yang J."/>
            <person name="Li Z."/>
            <person name="Hu S."/>
            <person name="Yao N."/>
            <person name="Dean R.A."/>
            <person name="Zhao W."/>
            <person name="Shen M."/>
            <person name="Zhang H."/>
            <person name="Li C."/>
            <person name="Liu L."/>
            <person name="Cao L."/>
            <person name="Xu X."/>
            <person name="Xing Y."/>
            <person name="Hsiang T."/>
            <person name="Zhang Z."/>
            <person name="Xu J.R."/>
            <person name="Peng Y.L."/>
        </authorList>
    </citation>
    <scope>NUCLEOTIDE SEQUENCE</scope>
    <source>
        <strain evidence="13">Y34</strain>
    </source>
</reference>
<keyword evidence="5" id="KW-0677">Repeat</keyword>
<evidence type="ECO:0000256" key="6">
    <source>
        <dbReference type="ARBA" id="ARBA00022792"/>
    </source>
</evidence>
<gene>
    <name evidence="13" type="ORF">OOU_Y34scaffold00175g4</name>
</gene>
<feature type="region of interest" description="Disordered" evidence="12">
    <location>
        <begin position="1"/>
        <end position="21"/>
    </location>
</feature>
<name>A0AA97P6T6_PYRO3</name>
<dbReference type="PANTHER" id="PTHR45788:SF3">
    <property type="entry name" value="TRICARBOXYLATE TRANSPORT PROTEIN"/>
    <property type="match status" value="1"/>
</dbReference>
<evidence type="ECO:0000256" key="3">
    <source>
        <dbReference type="ARBA" id="ARBA00022448"/>
    </source>
</evidence>
<protein>
    <submittedName>
        <fullName evidence="13">Tricarboxylate transport protein</fullName>
    </submittedName>
</protein>
<evidence type="ECO:0000256" key="9">
    <source>
        <dbReference type="ARBA" id="ARBA00023136"/>
    </source>
</evidence>
<evidence type="ECO:0000256" key="11">
    <source>
        <dbReference type="RuleBase" id="RU000488"/>
    </source>
</evidence>
<feature type="repeat" description="Solcar" evidence="10">
    <location>
        <begin position="238"/>
        <end position="320"/>
    </location>
</feature>
<dbReference type="AlphaFoldDB" id="A0AA97P6T6"/>
<evidence type="ECO:0000256" key="10">
    <source>
        <dbReference type="PROSITE-ProRule" id="PRU00282"/>
    </source>
</evidence>
<evidence type="ECO:0000256" key="1">
    <source>
        <dbReference type="ARBA" id="ARBA00004225"/>
    </source>
</evidence>
<proteinExistence type="inferred from homology"/>
<sequence length="325" mass="34194">MSSSSASPIASPPASASLSATLARPAVANSKTLQSEKKKISPVVSLKLRADESTQYPFEFAKTRAQLQPSGSRNPFAVLSQVARQDGFRSIYTGCSTLILGTTAKAGVRFLSFDSIKNVLKDEQGNLSPARGILAGMVAGAVESVVAVTPTERVKTALIDDAKSGKMQYKGGFHALTVMVRQQGISEVYRGLLSTTRGNGAVVKRHGCYLSNQSATSAVRMGSYNIIKEQIKKRDLPQNSAVTFGAGAIAGTITVYATQPFDTVKTRSQSARGAGTLEAFRSVISSSGVEGLWSGSTMRLGRLVLSGGIVFTVYEKVSGILTAGQ</sequence>
<feature type="repeat" description="Solcar" evidence="10">
    <location>
        <begin position="127"/>
        <end position="215"/>
    </location>
</feature>
<evidence type="ECO:0000256" key="12">
    <source>
        <dbReference type="SAM" id="MobiDB-lite"/>
    </source>
</evidence>
<evidence type="ECO:0000256" key="4">
    <source>
        <dbReference type="ARBA" id="ARBA00022692"/>
    </source>
</evidence>
<keyword evidence="4 10" id="KW-0812">Transmembrane</keyword>
<dbReference type="PANTHER" id="PTHR45788">
    <property type="entry name" value="SUCCINATE/FUMARATE MITOCHONDRIAL TRANSPORTER-RELATED"/>
    <property type="match status" value="1"/>
</dbReference>
<dbReference type="Proteomes" id="UP000011086">
    <property type="component" value="Unassembled WGS sequence"/>
</dbReference>
<dbReference type="GO" id="GO:0071913">
    <property type="term" value="F:citrate secondary active transmembrane transporter activity"/>
    <property type="evidence" value="ECO:0007669"/>
    <property type="project" value="TreeGrafter"/>
</dbReference>
<feature type="repeat" description="Solcar" evidence="10">
    <location>
        <begin position="38"/>
        <end position="119"/>
    </location>
</feature>
<dbReference type="InterPro" id="IPR023395">
    <property type="entry name" value="MCP_dom_sf"/>
</dbReference>
<evidence type="ECO:0000256" key="8">
    <source>
        <dbReference type="ARBA" id="ARBA00023128"/>
    </source>
</evidence>
<dbReference type="Pfam" id="PF00153">
    <property type="entry name" value="Mito_carr"/>
    <property type="match status" value="3"/>
</dbReference>
<dbReference type="GO" id="GO:0006843">
    <property type="term" value="P:mitochondrial citrate transmembrane transport"/>
    <property type="evidence" value="ECO:0007669"/>
    <property type="project" value="TreeGrafter"/>
</dbReference>
<dbReference type="PROSITE" id="PS50920">
    <property type="entry name" value="SOLCAR"/>
    <property type="match status" value="3"/>
</dbReference>
<evidence type="ECO:0000256" key="5">
    <source>
        <dbReference type="ARBA" id="ARBA00022737"/>
    </source>
</evidence>
<comment type="similarity">
    <text evidence="2 11">Belongs to the mitochondrial carrier (TC 2.A.29) family.</text>
</comment>
<keyword evidence="7" id="KW-1133">Transmembrane helix</keyword>
<dbReference type="InterPro" id="IPR049563">
    <property type="entry name" value="TXTP-like"/>
</dbReference>
<dbReference type="InterPro" id="IPR018108">
    <property type="entry name" value="MCP_transmembrane"/>
</dbReference>
<dbReference type="Gene3D" id="1.50.40.10">
    <property type="entry name" value="Mitochondrial carrier domain"/>
    <property type="match status" value="1"/>
</dbReference>
<comment type="subcellular location">
    <subcellularLocation>
        <location evidence="1">Mitochondrion membrane</location>
        <topology evidence="1">Multi-pass membrane protein</topology>
    </subcellularLocation>
</comment>
<evidence type="ECO:0000256" key="2">
    <source>
        <dbReference type="ARBA" id="ARBA00006375"/>
    </source>
</evidence>
<accession>A0AA97P6T6</accession>
<dbReference type="EMBL" id="JH792883">
    <property type="protein sequence ID" value="ELQ43031.1"/>
    <property type="molecule type" value="Genomic_DNA"/>
</dbReference>
<evidence type="ECO:0000256" key="7">
    <source>
        <dbReference type="ARBA" id="ARBA00022989"/>
    </source>
</evidence>
<dbReference type="SUPFAM" id="SSF103506">
    <property type="entry name" value="Mitochondrial carrier"/>
    <property type="match status" value="1"/>
</dbReference>